<dbReference type="PANTHER" id="PTHR31718">
    <property type="entry name" value="PLAT DOMAIN-CONTAINING PROTEIN"/>
    <property type="match status" value="1"/>
</dbReference>
<dbReference type="PhylomeDB" id="A0A022Q506"/>
<keyword evidence="1" id="KW-0732">Signal</keyword>
<dbReference type="eggNOG" id="ENOG502S14I">
    <property type="taxonomic scope" value="Eukaryota"/>
</dbReference>
<dbReference type="PANTHER" id="PTHR31718:SF31">
    <property type="entry name" value="OS01G0172800 PROTEIN"/>
    <property type="match status" value="1"/>
</dbReference>
<proteinExistence type="predicted"/>
<dbReference type="InterPro" id="IPR010417">
    <property type="entry name" value="Embryo-specific_ATS3"/>
</dbReference>
<feature type="chain" id="PRO_5001503754" evidence="1">
    <location>
        <begin position="22"/>
        <end position="167"/>
    </location>
</feature>
<organism evidence="2 3">
    <name type="scientific">Erythranthe guttata</name>
    <name type="common">Yellow monkey flower</name>
    <name type="synonym">Mimulus guttatus</name>
    <dbReference type="NCBI Taxonomy" id="4155"/>
    <lineage>
        <taxon>Eukaryota</taxon>
        <taxon>Viridiplantae</taxon>
        <taxon>Streptophyta</taxon>
        <taxon>Embryophyta</taxon>
        <taxon>Tracheophyta</taxon>
        <taxon>Spermatophyta</taxon>
        <taxon>Magnoliopsida</taxon>
        <taxon>eudicotyledons</taxon>
        <taxon>Gunneridae</taxon>
        <taxon>Pentapetalae</taxon>
        <taxon>asterids</taxon>
        <taxon>lamiids</taxon>
        <taxon>Lamiales</taxon>
        <taxon>Phrymaceae</taxon>
        <taxon>Erythranthe</taxon>
    </lineage>
</organism>
<gene>
    <name evidence="2" type="ORF">MIMGU_mgv1a015117mg</name>
</gene>
<evidence type="ECO:0000313" key="2">
    <source>
        <dbReference type="EMBL" id="EYU23051.1"/>
    </source>
</evidence>
<dbReference type="EMBL" id="KI632182">
    <property type="protein sequence ID" value="EYU23051.1"/>
    <property type="molecule type" value="Genomic_DNA"/>
</dbReference>
<dbReference type="Pfam" id="PF06232">
    <property type="entry name" value="ATS3"/>
    <property type="match status" value="1"/>
</dbReference>
<evidence type="ECO:0000256" key="1">
    <source>
        <dbReference type="SAM" id="SignalP"/>
    </source>
</evidence>
<dbReference type="AlphaFoldDB" id="A0A022Q506"/>
<keyword evidence="3" id="KW-1185">Reference proteome</keyword>
<feature type="signal peptide" evidence="1">
    <location>
        <begin position="1"/>
        <end position="21"/>
    </location>
</feature>
<reference evidence="2 3" key="1">
    <citation type="journal article" date="2013" name="Proc. Natl. Acad. Sci. U.S.A.">
        <title>Fine-scale variation in meiotic recombination in Mimulus inferred from population shotgun sequencing.</title>
        <authorList>
            <person name="Hellsten U."/>
            <person name="Wright K.M."/>
            <person name="Jenkins J."/>
            <person name="Shu S."/>
            <person name="Yuan Y."/>
            <person name="Wessler S.R."/>
            <person name="Schmutz J."/>
            <person name="Willis J.H."/>
            <person name="Rokhsar D.S."/>
        </authorList>
    </citation>
    <scope>NUCLEOTIDE SEQUENCE [LARGE SCALE GENOMIC DNA]</scope>
    <source>
        <strain evidence="3">cv. DUN x IM62</strain>
    </source>
</reference>
<dbReference type="InterPro" id="IPR036392">
    <property type="entry name" value="PLAT/LH2_dom_sf"/>
</dbReference>
<sequence>MVKALWLSLQIAFFFTASAVANYQLDQSAIVIHSNQTEKSCSYTVIIKTSCSSVSHTTDELSLAFGDAYGNEVYVSRIDDPNTRTFERCSKYVFEIKGPYLDVICYAELLRYGSDGWKPEMITIYGPDLKAIAFIFNTFLLEGMWFRMPSCISRSPPNYAFHNYALF</sequence>
<protein>
    <submittedName>
        <fullName evidence="2">Uncharacterized protein</fullName>
    </submittedName>
</protein>
<dbReference type="Proteomes" id="UP000030748">
    <property type="component" value="Unassembled WGS sequence"/>
</dbReference>
<name>A0A022Q506_ERYGU</name>
<dbReference type="STRING" id="4155.A0A022Q506"/>
<accession>A0A022Q506</accession>
<dbReference type="CDD" id="cd00113">
    <property type="entry name" value="PLAT"/>
    <property type="match status" value="1"/>
</dbReference>
<evidence type="ECO:0000313" key="3">
    <source>
        <dbReference type="Proteomes" id="UP000030748"/>
    </source>
</evidence>
<dbReference type="SUPFAM" id="SSF49723">
    <property type="entry name" value="Lipase/lipooxygenase domain (PLAT/LH2 domain)"/>
    <property type="match status" value="1"/>
</dbReference>